<proteinExistence type="predicted"/>
<evidence type="ECO:0000313" key="2">
    <source>
        <dbReference type="EMBL" id="SFZ77854.1"/>
    </source>
</evidence>
<dbReference type="Pfam" id="PF12118">
    <property type="entry name" value="SprA-related"/>
    <property type="match status" value="1"/>
</dbReference>
<gene>
    <name evidence="2" type="ORF">SAMN02745887_02651</name>
</gene>
<organism evidence="2 3">
    <name type="scientific">Chitinimonas taiwanensis DSM 18899</name>
    <dbReference type="NCBI Taxonomy" id="1121279"/>
    <lineage>
        <taxon>Bacteria</taxon>
        <taxon>Pseudomonadati</taxon>
        <taxon>Pseudomonadota</taxon>
        <taxon>Betaproteobacteria</taxon>
        <taxon>Neisseriales</taxon>
        <taxon>Chitinibacteraceae</taxon>
        <taxon>Chitinimonas</taxon>
    </lineage>
</organism>
<dbReference type="STRING" id="1121279.SAMN02745887_02651"/>
<dbReference type="InterPro" id="IPR021973">
    <property type="entry name" value="SprA-related"/>
</dbReference>
<feature type="region of interest" description="Disordered" evidence="1">
    <location>
        <begin position="167"/>
        <end position="215"/>
    </location>
</feature>
<sequence length="231" mass="24398">MSIAGVSSSSASLAYSSMRLHSPGCTCSLCSPQPVESTRSVQVSANGRSQEEADSGRLSEEELAQVRQLQARDRAVRQHEQAHMSAAAGLATSGPSYTYQRGPDGINYAIGGEVSIDVSPGRTPEETLEKAKTIERAALAPKDPSGADRAVAAQARNMAQEAQQEIAVQAAQGEQADSAAARTPGSAAAQDTPSPTQERAPTARSAQERIAERYTQDRYFSRDLALISTYA</sequence>
<reference evidence="2 3" key="1">
    <citation type="submission" date="2016-11" db="EMBL/GenBank/DDBJ databases">
        <authorList>
            <person name="Jaros S."/>
            <person name="Januszkiewicz K."/>
            <person name="Wedrychowicz H."/>
        </authorList>
    </citation>
    <scope>NUCLEOTIDE SEQUENCE [LARGE SCALE GENOMIC DNA]</scope>
    <source>
        <strain evidence="2 3">DSM 18899</strain>
    </source>
</reference>
<keyword evidence="3" id="KW-1185">Reference proteome</keyword>
<feature type="compositionally biased region" description="Polar residues" evidence="1">
    <location>
        <begin position="36"/>
        <end position="48"/>
    </location>
</feature>
<dbReference type="EMBL" id="FPKR01000010">
    <property type="protein sequence ID" value="SFZ77854.1"/>
    <property type="molecule type" value="Genomic_DNA"/>
</dbReference>
<accession>A0A1K2HM37</accession>
<feature type="compositionally biased region" description="Basic and acidic residues" evidence="1">
    <location>
        <begin position="49"/>
        <end position="60"/>
    </location>
</feature>
<feature type="compositionally biased region" description="Low complexity" evidence="1">
    <location>
        <begin position="167"/>
        <end position="189"/>
    </location>
</feature>
<evidence type="ECO:0000256" key="1">
    <source>
        <dbReference type="SAM" id="MobiDB-lite"/>
    </source>
</evidence>
<evidence type="ECO:0000313" key="3">
    <source>
        <dbReference type="Proteomes" id="UP000186513"/>
    </source>
</evidence>
<feature type="region of interest" description="Disordered" evidence="1">
    <location>
        <begin position="36"/>
        <end position="72"/>
    </location>
</feature>
<dbReference type="AlphaFoldDB" id="A0A1K2HM37"/>
<feature type="compositionally biased region" description="Basic and acidic residues" evidence="1">
    <location>
        <begin position="206"/>
        <end position="215"/>
    </location>
</feature>
<dbReference type="Proteomes" id="UP000186513">
    <property type="component" value="Unassembled WGS sequence"/>
</dbReference>
<dbReference type="RefSeq" id="WP_245794178.1">
    <property type="nucleotide sequence ID" value="NZ_FPKR01000010.1"/>
</dbReference>
<protein>
    <submittedName>
        <fullName evidence="2">SprA-related family protein</fullName>
    </submittedName>
</protein>
<name>A0A1K2HM37_9NEIS</name>